<dbReference type="AlphaFoldDB" id="A0A1D1W0N5"/>
<gene>
    <name evidence="1" type="primary">RvY_17027-1</name>
    <name evidence="1" type="synonym">RvY_17027.1</name>
    <name evidence="1" type="ORF">RvY_17027</name>
</gene>
<dbReference type="Proteomes" id="UP000186922">
    <property type="component" value="Unassembled WGS sequence"/>
</dbReference>
<name>A0A1D1W0N5_RAMVA</name>
<comment type="caution">
    <text evidence="1">The sequence shown here is derived from an EMBL/GenBank/DDBJ whole genome shotgun (WGS) entry which is preliminary data.</text>
</comment>
<protein>
    <submittedName>
        <fullName evidence="1">Uncharacterized protein</fullName>
    </submittedName>
</protein>
<accession>A0A1D1W0N5</accession>
<organism evidence="1 2">
    <name type="scientific">Ramazzottius varieornatus</name>
    <name type="common">Water bear</name>
    <name type="synonym">Tardigrade</name>
    <dbReference type="NCBI Taxonomy" id="947166"/>
    <lineage>
        <taxon>Eukaryota</taxon>
        <taxon>Metazoa</taxon>
        <taxon>Ecdysozoa</taxon>
        <taxon>Tardigrada</taxon>
        <taxon>Eutardigrada</taxon>
        <taxon>Parachela</taxon>
        <taxon>Hypsibioidea</taxon>
        <taxon>Ramazzottiidae</taxon>
        <taxon>Ramazzottius</taxon>
    </lineage>
</organism>
<evidence type="ECO:0000313" key="2">
    <source>
        <dbReference type="Proteomes" id="UP000186922"/>
    </source>
</evidence>
<evidence type="ECO:0000313" key="1">
    <source>
        <dbReference type="EMBL" id="GAV07152.1"/>
    </source>
</evidence>
<sequence length="102" mass="11603">MTERKTEREENAETKSICKADELEIHAPKVKFNMRQMAMTGLICPWEPASPDRDTVKRGMERERINEKLEISQALAGAGKSHACLKLEEIPVILINSYNFDA</sequence>
<reference evidence="1 2" key="1">
    <citation type="journal article" date="2016" name="Nat. Commun.">
        <title>Extremotolerant tardigrade genome and improved radiotolerance of human cultured cells by tardigrade-unique protein.</title>
        <authorList>
            <person name="Hashimoto T."/>
            <person name="Horikawa D.D."/>
            <person name="Saito Y."/>
            <person name="Kuwahara H."/>
            <person name="Kozuka-Hata H."/>
            <person name="Shin-I T."/>
            <person name="Minakuchi Y."/>
            <person name="Ohishi K."/>
            <person name="Motoyama A."/>
            <person name="Aizu T."/>
            <person name="Enomoto A."/>
            <person name="Kondo K."/>
            <person name="Tanaka S."/>
            <person name="Hara Y."/>
            <person name="Koshikawa S."/>
            <person name="Sagara H."/>
            <person name="Miura T."/>
            <person name="Yokobori S."/>
            <person name="Miyagawa K."/>
            <person name="Suzuki Y."/>
            <person name="Kubo T."/>
            <person name="Oyama M."/>
            <person name="Kohara Y."/>
            <person name="Fujiyama A."/>
            <person name="Arakawa K."/>
            <person name="Katayama T."/>
            <person name="Toyoda A."/>
            <person name="Kunieda T."/>
        </authorList>
    </citation>
    <scope>NUCLEOTIDE SEQUENCE [LARGE SCALE GENOMIC DNA]</scope>
    <source>
        <strain evidence="1 2">YOKOZUNA-1</strain>
    </source>
</reference>
<keyword evidence="2" id="KW-1185">Reference proteome</keyword>
<dbReference type="EMBL" id="BDGG01000014">
    <property type="protein sequence ID" value="GAV07152.1"/>
    <property type="molecule type" value="Genomic_DNA"/>
</dbReference>
<proteinExistence type="predicted"/>